<proteinExistence type="predicted"/>
<dbReference type="Proteomes" id="UP000450917">
    <property type="component" value="Unassembled WGS sequence"/>
</dbReference>
<evidence type="ECO:0000313" key="3">
    <source>
        <dbReference type="Proteomes" id="UP000450917"/>
    </source>
</evidence>
<feature type="region of interest" description="Disordered" evidence="1">
    <location>
        <begin position="500"/>
        <end position="557"/>
    </location>
</feature>
<reference evidence="2 3" key="1">
    <citation type="submission" date="2019-11" db="EMBL/GenBank/DDBJ databases">
        <title>Draft genome sequences of five Paenibacillus species of dairy origin.</title>
        <authorList>
            <person name="Olajide A.M."/>
            <person name="Chen S."/>
            <person name="Lapointe G."/>
        </authorList>
    </citation>
    <scope>NUCLEOTIDE SEQUENCE [LARGE SCALE GENOMIC DNA]</scope>
    <source>
        <strain evidence="2 3">2CS3</strain>
    </source>
</reference>
<keyword evidence="3" id="KW-1185">Reference proteome</keyword>
<name>A0A7X2Z8T3_9BACL</name>
<evidence type="ECO:0000256" key="1">
    <source>
        <dbReference type="SAM" id="MobiDB-lite"/>
    </source>
</evidence>
<evidence type="ECO:0000313" key="2">
    <source>
        <dbReference type="EMBL" id="MUG70356.1"/>
    </source>
</evidence>
<protein>
    <submittedName>
        <fullName evidence="2">Uncharacterized protein</fullName>
    </submittedName>
</protein>
<feature type="compositionally biased region" description="Basic and acidic residues" evidence="1">
    <location>
        <begin position="500"/>
        <end position="533"/>
    </location>
</feature>
<accession>A0A7X2Z8T3</accession>
<sequence>MKGFTYQRANRVRTAAAVMLAIMLALAGWKTYAALQTVRAYKQAEAHKAAGRLMEAEAQYLKASSVPGFDYRKEEISASLAELQPVVHTMRTVASLSASIAEAAASGSVAGLAKAHADYQEAKQQHAARGAADAARFAQAASEAHLETALADAFSAARKAAEKRLAGSKPADDTGSAASELILIPAAYYGGDAAKRKAVNALLQSRDTARLDALARTKPYKEVWKLGEELRISYERLGWEAAWIAPKLEKLALGSLSIVEKQDLGKFLDAAQQLKSYEAWAGPGSKIDAYVDSVIRNRLVKAAALADSGKYDEAISLYRTIGDYRDTSKVLLAVEQRKLANDPQQLLQAAGAPGKLAAVTRLKGRDGSAQAAALSETGTRLFFAQLQADGSPGLLETELSPGVKPKSVRYSEPASPGGDKLLLIEGVSAQRKARYVLVQIGNTGLHPVLDVEADAIMSGQDGELTVARPLSAETGASDAGALLRGYYRYEQDHYVLVRAESAEPDRAKNEPAQPEETKPDLGKPHPPEPDAGKPEGSGSETQPEIPKKPAENGTQKQ</sequence>
<comment type="caution">
    <text evidence="2">The sequence shown here is derived from an EMBL/GenBank/DDBJ whole genome shotgun (WGS) entry which is preliminary data.</text>
</comment>
<dbReference type="RefSeq" id="WP_155614305.1">
    <property type="nucleotide sequence ID" value="NZ_WNZX01000004.1"/>
</dbReference>
<organism evidence="2 3">
    <name type="scientific">Paenibacillus validus</name>
    <dbReference type="NCBI Taxonomy" id="44253"/>
    <lineage>
        <taxon>Bacteria</taxon>
        <taxon>Bacillati</taxon>
        <taxon>Bacillota</taxon>
        <taxon>Bacilli</taxon>
        <taxon>Bacillales</taxon>
        <taxon>Paenibacillaceae</taxon>
        <taxon>Paenibacillus</taxon>
    </lineage>
</organism>
<dbReference type="AlphaFoldDB" id="A0A7X2Z8T3"/>
<dbReference type="EMBL" id="WNZX01000004">
    <property type="protein sequence ID" value="MUG70356.1"/>
    <property type="molecule type" value="Genomic_DNA"/>
</dbReference>
<gene>
    <name evidence="2" type="ORF">GNP93_06650</name>
</gene>